<accession>A0A084W5J4</accession>
<gene>
    <name evidence="1" type="ORF">ZHAS_00013422</name>
</gene>
<evidence type="ECO:0000313" key="2">
    <source>
        <dbReference type="EnsemblMetazoa" id="ASIC013422-PA"/>
    </source>
</evidence>
<dbReference type="Proteomes" id="UP000030765">
    <property type="component" value="Unassembled WGS sequence"/>
</dbReference>
<dbReference type="VEuPathDB" id="VectorBase:ASIC013422"/>
<dbReference type="OrthoDB" id="7735858at2759"/>
<reference evidence="1 3" key="1">
    <citation type="journal article" date="2014" name="BMC Genomics">
        <title>Genome sequence of Anopheles sinensis provides insight into genetics basis of mosquito competence for malaria parasites.</title>
        <authorList>
            <person name="Zhou D."/>
            <person name="Zhang D."/>
            <person name="Ding G."/>
            <person name="Shi L."/>
            <person name="Hou Q."/>
            <person name="Ye Y."/>
            <person name="Xu Y."/>
            <person name="Zhou H."/>
            <person name="Xiong C."/>
            <person name="Li S."/>
            <person name="Yu J."/>
            <person name="Hong S."/>
            <person name="Yu X."/>
            <person name="Zou P."/>
            <person name="Chen C."/>
            <person name="Chang X."/>
            <person name="Wang W."/>
            <person name="Lv Y."/>
            <person name="Sun Y."/>
            <person name="Ma L."/>
            <person name="Shen B."/>
            <person name="Zhu C."/>
        </authorList>
    </citation>
    <scope>NUCLEOTIDE SEQUENCE [LARGE SCALE GENOMIC DNA]</scope>
</reference>
<organism evidence="1">
    <name type="scientific">Anopheles sinensis</name>
    <name type="common">Mosquito</name>
    <dbReference type="NCBI Taxonomy" id="74873"/>
    <lineage>
        <taxon>Eukaryota</taxon>
        <taxon>Metazoa</taxon>
        <taxon>Ecdysozoa</taxon>
        <taxon>Arthropoda</taxon>
        <taxon>Hexapoda</taxon>
        <taxon>Insecta</taxon>
        <taxon>Pterygota</taxon>
        <taxon>Neoptera</taxon>
        <taxon>Endopterygota</taxon>
        <taxon>Diptera</taxon>
        <taxon>Nematocera</taxon>
        <taxon>Culicoidea</taxon>
        <taxon>Culicidae</taxon>
        <taxon>Anophelinae</taxon>
        <taxon>Anopheles</taxon>
    </lineage>
</organism>
<dbReference type="EMBL" id="KE525304">
    <property type="protein sequence ID" value="KFB45488.1"/>
    <property type="molecule type" value="Genomic_DNA"/>
</dbReference>
<dbReference type="EMBL" id="ATLV01020666">
    <property type="status" value="NOT_ANNOTATED_CDS"/>
    <property type="molecule type" value="Genomic_DNA"/>
</dbReference>
<protein>
    <submittedName>
        <fullName evidence="1 2">ABC transporter substrate-binding protein</fullName>
    </submittedName>
</protein>
<dbReference type="EnsemblMetazoa" id="ASIC013422-RA">
    <property type="protein sequence ID" value="ASIC013422-PA"/>
    <property type="gene ID" value="ASIC013422"/>
</dbReference>
<evidence type="ECO:0000313" key="3">
    <source>
        <dbReference type="Proteomes" id="UP000030765"/>
    </source>
</evidence>
<keyword evidence="3" id="KW-1185">Reference proteome</keyword>
<evidence type="ECO:0000313" key="1">
    <source>
        <dbReference type="EMBL" id="KFB45488.1"/>
    </source>
</evidence>
<reference evidence="2" key="2">
    <citation type="submission" date="2020-05" db="UniProtKB">
        <authorList>
            <consortium name="EnsemblMetazoa"/>
        </authorList>
    </citation>
    <scope>IDENTIFICATION</scope>
</reference>
<proteinExistence type="predicted"/>
<dbReference type="AlphaFoldDB" id="A0A084W5J4"/>
<name>A0A084W5J4_ANOSI</name>
<sequence length="84" mass="10075">MVPLKPPLFYVQDAVTFSRFSPATRFYQTLMNRLFETGVYQRLQRKWYPDKIYREKDATFNDLIVLTEDLVPIIRDLLMLGKEL</sequence>